<evidence type="ECO:0000313" key="3">
    <source>
        <dbReference type="Proteomes" id="UP000746503"/>
    </source>
</evidence>
<feature type="compositionally biased region" description="Gly residues" evidence="1">
    <location>
        <begin position="1"/>
        <end position="10"/>
    </location>
</feature>
<protein>
    <submittedName>
        <fullName evidence="2">NADH-quinone oxidoreductase subunit J</fullName>
    </submittedName>
</protein>
<feature type="non-terminal residue" evidence="2">
    <location>
        <position position="72"/>
    </location>
</feature>
<feature type="region of interest" description="Disordered" evidence="1">
    <location>
        <begin position="1"/>
        <end position="72"/>
    </location>
</feature>
<proteinExistence type="predicted"/>
<dbReference type="Proteomes" id="UP000746503">
    <property type="component" value="Unassembled WGS sequence"/>
</dbReference>
<accession>A0ABX1AUZ5</accession>
<evidence type="ECO:0000313" key="2">
    <source>
        <dbReference type="EMBL" id="NJP68835.1"/>
    </source>
</evidence>
<organism evidence="2 3">
    <name type="scientific">Streptomyces spiramenti</name>
    <dbReference type="NCBI Taxonomy" id="2720606"/>
    <lineage>
        <taxon>Bacteria</taxon>
        <taxon>Bacillati</taxon>
        <taxon>Actinomycetota</taxon>
        <taxon>Actinomycetes</taxon>
        <taxon>Kitasatosporales</taxon>
        <taxon>Streptomycetaceae</taxon>
        <taxon>Streptomyces</taxon>
    </lineage>
</organism>
<keyword evidence="3" id="KW-1185">Reference proteome</keyword>
<evidence type="ECO:0000256" key="1">
    <source>
        <dbReference type="SAM" id="MobiDB-lite"/>
    </source>
</evidence>
<reference evidence="2 3" key="1">
    <citation type="submission" date="2020-03" db="EMBL/GenBank/DDBJ databases">
        <title>Draft genome of Streptomyces sp. ventii, isolated from the Axial Seamount in the Pacific Ocean, and resequencing of the two type strains Streptomyces lonarensis strain NCL 716 and Streptomyces bohaiensis strain 11A07.</title>
        <authorList>
            <person name="Loughran R.M."/>
            <person name="Pfannmuller K.M."/>
            <person name="Wasson B.J."/>
            <person name="Deadmond M.C."/>
            <person name="Paddock B.E."/>
            <person name="Koyack M.J."/>
            <person name="Gallegos D.A."/>
            <person name="Mitchell E.A."/>
            <person name="Ushijima B."/>
            <person name="Saw J.H."/>
            <person name="Mcphail K.L."/>
            <person name="Videau P."/>
        </authorList>
    </citation>
    <scope>NUCLEOTIDE SEQUENCE [LARGE SCALE GENOMIC DNA]</scope>
    <source>
        <strain evidence="3">5675061</strain>
    </source>
</reference>
<dbReference type="EMBL" id="JAAVJB010000289">
    <property type="protein sequence ID" value="NJP68835.1"/>
    <property type="molecule type" value="Genomic_DNA"/>
</dbReference>
<name>A0ABX1AUZ5_9ACTN</name>
<comment type="caution">
    <text evidence="2">The sequence shown here is derived from an EMBL/GenBank/DDBJ whole genome shotgun (WGS) entry which is preliminary data.</text>
</comment>
<sequence>MSAAGHGDGNGWEPTAGTPGSDDYAAAIGALHDPLNDPLPGSYDPGTGAGGGSAGAPAAETQHGPLGGAPQG</sequence>
<gene>
    <name evidence="2" type="ORF">HCJ92_21720</name>
</gene>